<organism evidence="7 8">
    <name type="scientific">Cytospora leucostoma</name>
    <dbReference type="NCBI Taxonomy" id="1230097"/>
    <lineage>
        <taxon>Eukaryota</taxon>
        <taxon>Fungi</taxon>
        <taxon>Dikarya</taxon>
        <taxon>Ascomycota</taxon>
        <taxon>Pezizomycotina</taxon>
        <taxon>Sordariomycetes</taxon>
        <taxon>Sordariomycetidae</taxon>
        <taxon>Diaporthales</taxon>
        <taxon>Cytosporaceae</taxon>
        <taxon>Cytospora</taxon>
    </lineage>
</organism>
<dbReference type="PANTHER" id="PTHR43392:SF2">
    <property type="entry name" value="AAA-TYPE ATPASE FAMILY PROTEIN _ ANKYRIN REPEAT FAMILY PROTEIN"/>
    <property type="match status" value="1"/>
</dbReference>
<dbReference type="AlphaFoldDB" id="A0A423VZR7"/>
<dbReference type="FunFam" id="3.40.50.300:FF:000216">
    <property type="entry name" value="Type VII secretion ATPase EccA"/>
    <property type="match status" value="3"/>
</dbReference>
<keyword evidence="3" id="KW-0067">ATP-binding</keyword>
<evidence type="ECO:0000313" key="7">
    <source>
        <dbReference type="EMBL" id="ROV96595.1"/>
    </source>
</evidence>
<dbReference type="SUPFAM" id="SSF52540">
    <property type="entry name" value="P-loop containing nucleoside triphosphate hydrolases"/>
    <property type="match status" value="3"/>
</dbReference>
<evidence type="ECO:0000256" key="1">
    <source>
        <dbReference type="ARBA" id="ARBA00010378"/>
    </source>
</evidence>
<evidence type="ECO:0000256" key="5">
    <source>
        <dbReference type="SAM" id="MobiDB-lite"/>
    </source>
</evidence>
<sequence>MPCPQKVESICDRGHKLKRPCQYRNDRCSKCVQEDLEAERRIKRDLKLEADRVARQESYKNELKEIQDEIDHQRRIIKYKQDEEDQQKTLAQQRADLAALKDTTTRVLNAAKHQNKPTMPGSYSGADPLTPSDANSPDTWEGLPQGAKQEWELLKELEGAKSEPLDELMGMIGLEDVKSEFLSIKSKIDTALRQGISLDKERFSCSMLGNPGTGKTTVARLYASFLTSIGVIPGSCFKEETGASLANAGVSGCKTIIDSILNDGGGVLFIDEAYQLTSGNSYGGAAVLDYLLPEVENLRGKVVFVLAGYNKQMESFFSHNPGLPSRFPVELKFADYTDDELLRIFGFKVHRKYDGRMKFEDGLKGLYCRIATRRVGRARGREGFGNARTIENLLDKISSRQAVRLRRGRREGKKPDDLFFTKEDLIGPEPKDALSRSEAWTKLQNLIGLRAVKDAVKSLMDSATQNYVRELEEKPLIEYSLNRVFLGNPGTGKTTVAKLYGAILVDLGLLSKGEVVPKNPSDFVGAALGESEKLTKGILASSLGKVLVIDEAYGLYGGQGSGSDPYKTAVIDTIVAEVQSVPGDDRCVLLLGYRDQMENMFQNVNPGLSRRFPISSAFVFEDFDDAELGKILDMKLKQQGYNATDQAKRVAMEVLNRAKNRPNFGNAGEVDIMLDVAKARHQSRLSKKETPSTSTLEALDFDENFDRAERAQTNVGKLFEGTVGQEAVVSLLQSYQENVRTMKALELDPKENIPFNFLFRGPPGTGKTTTAKKMGKVFYDMGFLATAEVIECSTTDLIGQYVGQTGPKVQTQLDRALGRVLFIDEAYRLADGGYAKEAMDELVDAATKEKYAKKLIIILAGYEKDINGLMMTNPGLTSRFPAVIDFRGLNPDECVTLLIQEMKSYQKRLAGPKAKRKVVLDISILETMNQPFREVLTRLFSQLSQLDSWASARDVKTVAQSIFNKTLEDKDGVAKGHLTVRPDTIEAELVLMLRERASRSLNVPSENRSLPGRLPPQLPSRTKAPCFTTNTAAVTSTQIRKANPSEEGEIGRSPPLISQTERRCGHDATRDAGVSDEVWEQLQKDRKAEEQREKEYQDLLAAQRTARDDAREAIVERLLAEEERRRKEEEARKKLHTMGVCPVGYSWIKQSGGYRCAGGSHFMSDDALENI</sequence>
<evidence type="ECO:0000259" key="6">
    <source>
        <dbReference type="SMART" id="SM00382"/>
    </source>
</evidence>
<feature type="domain" description="AAA+ ATPase" evidence="6">
    <location>
        <begin position="753"/>
        <end position="890"/>
    </location>
</feature>
<dbReference type="EMBL" id="LKEB01000067">
    <property type="protein sequence ID" value="ROV96595.1"/>
    <property type="molecule type" value="Genomic_DNA"/>
</dbReference>
<dbReference type="InterPro" id="IPR003959">
    <property type="entry name" value="ATPase_AAA_core"/>
</dbReference>
<dbReference type="Pfam" id="PF17866">
    <property type="entry name" value="AAA_lid_6"/>
    <property type="match status" value="2"/>
</dbReference>
<comment type="caution">
    <text evidence="7">The sequence shown here is derived from an EMBL/GenBank/DDBJ whole genome shotgun (WGS) entry which is preliminary data.</text>
</comment>
<dbReference type="Proteomes" id="UP000285146">
    <property type="component" value="Unassembled WGS sequence"/>
</dbReference>
<dbReference type="FunFam" id="1.10.8.60:FF:000160">
    <property type="entry name" value="WGS project CABT00000000 data, contig 2.55"/>
    <property type="match status" value="1"/>
</dbReference>
<dbReference type="InterPro" id="IPR050773">
    <property type="entry name" value="CbxX/CfxQ_RuBisCO_ESX"/>
</dbReference>
<dbReference type="FunFam" id="1.10.8.60:FF:000159">
    <property type="entry name" value="p-loop containing nucleoside triphosphate hydrolase protein"/>
    <property type="match status" value="1"/>
</dbReference>
<name>A0A423VZR7_9PEZI</name>
<feature type="coiled-coil region" evidence="4">
    <location>
        <begin position="1079"/>
        <end position="1132"/>
    </location>
</feature>
<evidence type="ECO:0000256" key="4">
    <source>
        <dbReference type="SAM" id="Coils"/>
    </source>
</evidence>
<feature type="region of interest" description="Disordered" evidence="5">
    <location>
        <begin position="1002"/>
        <end position="1024"/>
    </location>
</feature>
<dbReference type="CDD" id="cd00009">
    <property type="entry name" value="AAA"/>
    <property type="match status" value="2"/>
</dbReference>
<comment type="similarity">
    <text evidence="1">Belongs to the CbxX/CfxQ family.</text>
</comment>
<dbReference type="Gene3D" id="1.10.8.60">
    <property type="match status" value="2"/>
</dbReference>
<gene>
    <name evidence="7" type="ORF">VPNG_09032</name>
</gene>
<dbReference type="InterPro" id="IPR027417">
    <property type="entry name" value="P-loop_NTPase"/>
</dbReference>
<evidence type="ECO:0000256" key="2">
    <source>
        <dbReference type="ARBA" id="ARBA00022741"/>
    </source>
</evidence>
<feature type="region of interest" description="Disordered" evidence="5">
    <location>
        <begin position="114"/>
        <end position="142"/>
    </location>
</feature>
<keyword evidence="8" id="KW-1185">Reference proteome</keyword>
<dbReference type="InterPro" id="IPR000641">
    <property type="entry name" value="CbxX/CfxQ"/>
</dbReference>
<dbReference type="Gene3D" id="3.40.50.300">
    <property type="entry name" value="P-loop containing nucleotide triphosphate hydrolases"/>
    <property type="match status" value="3"/>
</dbReference>
<dbReference type="GO" id="GO:0016887">
    <property type="term" value="F:ATP hydrolysis activity"/>
    <property type="evidence" value="ECO:0007669"/>
    <property type="project" value="InterPro"/>
</dbReference>
<feature type="domain" description="AAA+ ATPase" evidence="6">
    <location>
        <begin position="480"/>
        <end position="624"/>
    </location>
</feature>
<proteinExistence type="inferred from homology"/>
<accession>A0A423VZR7</accession>
<dbReference type="SMART" id="SM00382">
    <property type="entry name" value="AAA"/>
    <property type="match status" value="3"/>
</dbReference>
<reference evidence="7 8" key="1">
    <citation type="submission" date="2015-09" db="EMBL/GenBank/DDBJ databases">
        <title>Host preference determinants of Valsa canker pathogens revealed by comparative genomics.</title>
        <authorList>
            <person name="Yin Z."/>
            <person name="Huang L."/>
        </authorList>
    </citation>
    <scope>NUCLEOTIDE SEQUENCE [LARGE SCALE GENOMIC DNA]</scope>
    <source>
        <strain evidence="7 8">SXYLt</strain>
    </source>
</reference>
<feature type="region of interest" description="Disordered" evidence="5">
    <location>
        <begin position="1039"/>
        <end position="1063"/>
    </location>
</feature>
<dbReference type="STRING" id="1230097.A0A423VZR7"/>
<dbReference type="PRINTS" id="PR00819">
    <property type="entry name" value="CBXCFQXSUPER"/>
</dbReference>
<keyword evidence="4" id="KW-0175">Coiled coil</keyword>
<dbReference type="InterPro" id="IPR003593">
    <property type="entry name" value="AAA+_ATPase"/>
</dbReference>
<dbReference type="InParanoid" id="A0A423VZR7"/>
<evidence type="ECO:0000256" key="3">
    <source>
        <dbReference type="ARBA" id="ARBA00022840"/>
    </source>
</evidence>
<feature type="coiled-coil region" evidence="4">
    <location>
        <begin position="36"/>
        <end position="103"/>
    </location>
</feature>
<dbReference type="Pfam" id="PF00004">
    <property type="entry name" value="AAA"/>
    <property type="match status" value="3"/>
</dbReference>
<evidence type="ECO:0000313" key="8">
    <source>
        <dbReference type="Proteomes" id="UP000285146"/>
    </source>
</evidence>
<protein>
    <recommendedName>
        <fullName evidence="6">AAA+ ATPase domain-containing protein</fullName>
    </recommendedName>
</protein>
<dbReference type="PANTHER" id="PTHR43392">
    <property type="entry name" value="AAA-TYPE ATPASE FAMILY PROTEIN / ANKYRIN REPEAT FAMILY PROTEIN"/>
    <property type="match status" value="1"/>
</dbReference>
<dbReference type="InterPro" id="IPR041627">
    <property type="entry name" value="AAA_lid_6"/>
</dbReference>
<feature type="domain" description="AAA+ ATPase" evidence="6">
    <location>
        <begin position="201"/>
        <end position="335"/>
    </location>
</feature>
<dbReference type="GO" id="GO:0005524">
    <property type="term" value="F:ATP binding"/>
    <property type="evidence" value="ECO:0007669"/>
    <property type="project" value="UniProtKB-KW"/>
</dbReference>
<keyword evidence="2" id="KW-0547">Nucleotide-binding</keyword>
<dbReference type="OrthoDB" id="2423195at2759"/>